<accession>A0A646HH79</accession>
<dbReference type="RefSeq" id="WP_153113184.1">
    <property type="nucleotide sequence ID" value="NZ_VZAS01000077.1"/>
</dbReference>
<dbReference type="AlphaFoldDB" id="A0A646HH79"/>
<protein>
    <submittedName>
        <fullName evidence="1">Uncharacterized protein</fullName>
    </submittedName>
</protein>
<reference evidence="2" key="1">
    <citation type="submission" date="2019-09" db="EMBL/GenBank/DDBJ databases">
        <title>Distinct polysaccharide growth profiles of human intestinal Prevotella copri isolates.</title>
        <authorList>
            <person name="Fehlner-Peach H."/>
            <person name="Magnabosco C."/>
            <person name="Raghavan V."/>
            <person name="Scher J.U."/>
            <person name="Tett A."/>
            <person name="Cox L.M."/>
            <person name="Gottsegen C."/>
            <person name="Watters A."/>
            <person name="Wiltshire- Gordon J.D."/>
            <person name="Segata N."/>
            <person name="Bonneau R."/>
            <person name="Littman D.R."/>
        </authorList>
    </citation>
    <scope>NUCLEOTIDE SEQUENCE [LARGE SCALE GENOMIC DNA]</scope>
    <source>
        <strain evidence="2">iP54</strain>
    </source>
</reference>
<dbReference type="EMBL" id="VZBQ01000011">
    <property type="protein sequence ID" value="MQN88529.1"/>
    <property type="molecule type" value="Genomic_DNA"/>
</dbReference>
<dbReference type="Proteomes" id="UP000420635">
    <property type="component" value="Unassembled WGS sequence"/>
</dbReference>
<sequence length="232" mass="26935">MIKKLKENFLILLISNMLTIIMVVVAPRIHGAIANLMVTVPDSDFGFSLPMIFYYISFAIIVCAFICLRKPQAVRDIVINNTVSSSESSISDVEKAEEMRERYRNRQYSLESSKYDAVKDYTYSILSPYMTDEYLEILCQNIKLYDIPESCIVPVKTNGTLNTLDIRHYSWNIGERLGWSGQKRATFIKLCFPTELKDVEVESMRRTLRQKGKCVIEIDVPDYNDYQFHHQK</sequence>
<evidence type="ECO:0000313" key="1">
    <source>
        <dbReference type="EMBL" id="MQN88529.1"/>
    </source>
</evidence>
<organism evidence="1 2">
    <name type="scientific">Segatella copri</name>
    <dbReference type="NCBI Taxonomy" id="165179"/>
    <lineage>
        <taxon>Bacteria</taxon>
        <taxon>Pseudomonadati</taxon>
        <taxon>Bacteroidota</taxon>
        <taxon>Bacteroidia</taxon>
        <taxon>Bacteroidales</taxon>
        <taxon>Prevotellaceae</taxon>
        <taxon>Segatella</taxon>
    </lineage>
</organism>
<evidence type="ECO:0000313" key="2">
    <source>
        <dbReference type="Proteomes" id="UP000420635"/>
    </source>
</evidence>
<name>A0A646HH79_9BACT</name>
<gene>
    <name evidence="1" type="ORF">F7D59_01245</name>
</gene>
<proteinExistence type="predicted"/>
<comment type="caution">
    <text evidence="1">The sequence shown here is derived from an EMBL/GenBank/DDBJ whole genome shotgun (WGS) entry which is preliminary data.</text>
</comment>